<accession>A0A3A9JYH7</accession>
<dbReference type="PANTHER" id="PTHR43080">
    <property type="entry name" value="CBS DOMAIN-CONTAINING PROTEIN CBSX3, MITOCHONDRIAL"/>
    <property type="match status" value="1"/>
</dbReference>
<dbReference type="InterPro" id="IPR000644">
    <property type="entry name" value="CBS_dom"/>
</dbReference>
<proteinExistence type="predicted"/>
<dbReference type="InParanoid" id="A0A3A9JYH7"/>
<feature type="domain" description="CBS" evidence="4">
    <location>
        <begin position="121"/>
        <end position="177"/>
    </location>
</feature>
<sequence>MLQYAANAWLPTSAAESQENPEEGAMAMLAKDLMSTTLRVVPPDMPVTAVAELLSSYGISGVPVVDESGAPLGIITEGDLIRRLADEEPGPLVWFLEQFQNTGRLAGRFLKAHGATARDVMTTEIASVNEDTPVEQIARLMEKRRIKRVPVLRDGKIVGIVSRADLLRAVLRPQGPERSADVANDDAILQAVRAAMHRQAWADTFWIYPSVRDGVVTFYGFTRSDLVREGLKVMAQEIPGVRRVEDRLDPMPLLLRGTI</sequence>
<keyword evidence="1 2" id="KW-0129">CBS domain</keyword>
<dbReference type="Gene3D" id="3.10.580.10">
    <property type="entry name" value="CBS-domain"/>
    <property type="match status" value="1"/>
</dbReference>
<reference evidence="5 8" key="1">
    <citation type="submission" date="2018-09" db="EMBL/GenBank/DDBJ databases">
        <title>Roseomonas sp. nov., isolated from feces of Tibetan antelopes in the Qinghai-Tibet plateau, China.</title>
        <authorList>
            <person name="Tian Z."/>
        </authorList>
    </citation>
    <scope>NUCLEOTIDE SEQUENCE [LARGE SCALE GENOMIC DNA]</scope>
    <source>
        <strain evidence="6 7">Z23</strain>
        <strain evidence="5 8">Z24</strain>
    </source>
</reference>
<dbReference type="SMART" id="SM00116">
    <property type="entry name" value="CBS"/>
    <property type="match status" value="2"/>
</dbReference>
<dbReference type="InterPro" id="IPR046342">
    <property type="entry name" value="CBS_dom_sf"/>
</dbReference>
<dbReference type="AlphaFoldDB" id="A0A3A9JYH7"/>
<dbReference type="PROSITE" id="PS50914">
    <property type="entry name" value="BON"/>
    <property type="match status" value="1"/>
</dbReference>
<evidence type="ECO:0000313" key="5">
    <source>
        <dbReference type="EMBL" id="RKK04149.1"/>
    </source>
</evidence>
<dbReference type="Proteomes" id="UP000278036">
    <property type="component" value="Unassembled WGS sequence"/>
</dbReference>
<evidence type="ECO:0000256" key="2">
    <source>
        <dbReference type="PROSITE-ProRule" id="PRU00703"/>
    </source>
</evidence>
<keyword evidence="7" id="KW-1185">Reference proteome</keyword>
<dbReference type="SUPFAM" id="SSF54631">
    <property type="entry name" value="CBS-domain pair"/>
    <property type="match status" value="1"/>
</dbReference>
<evidence type="ECO:0000259" key="4">
    <source>
        <dbReference type="PROSITE" id="PS51371"/>
    </source>
</evidence>
<organism evidence="5 8">
    <name type="scientific">Teichococcus wenyumeiae</name>
    <dbReference type="NCBI Taxonomy" id="2478470"/>
    <lineage>
        <taxon>Bacteria</taxon>
        <taxon>Pseudomonadati</taxon>
        <taxon>Pseudomonadota</taxon>
        <taxon>Alphaproteobacteria</taxon>
        <taxon>Acetobacterales</taxon>
        <taxon>Roseomonadaceae</taxon>
        <taxon>Roseomonas</taxon>
    </lineage>
</organism>
<evidence type="ECO:0000313" key="7">
    <source>
        <dbReference type="Proteomes" id="UP000274097"/>
    </source>
</evidence>
<evidence type="ECO:0000313" key="6">
    <source>
        <dbReference type="EMBL" id="RMI19259.1"/>
    </source>
</evidence>
<comment type="caution">
    <text evidence="5">The sequence shown here is derived from an EMBL/GenBank/DDBJ whole genome shotgun (WGS) entry which is preliminary data.</text>
</comment>
<dbReference type="InterPro" id="IPR051257">
    <property type="entry name" value="Diverse_CBS-Domain"/>
</dbReference>
<dbReference type="EMBL" id="RAQU01000054">
    <property type="protein sequence ID" value="RKK04149.1"/>
    <property type="molecule type" value="Genomic_DNA"/>
</dbReference>
<evidence type="ECO:0000259" key="3">
    <source>
        <dbReference type="PROSITE" id="PS50914"/>
    </source>
</evidence>
<dbReference type="PIRSF" id="PIRSF036990">
    <property type="entry name" value="UCP036990_CBS_BON"/>
    <property type="match status" value="1"/>
</dbReference>
<dbReference type="Gene3D" id="3.30.1340.30">
    <property type="match status" value="1"/>
</dbReference>
<dbReference type="PROSITE" id="PS51371">
    <property type="entry name" value="CBS"/>
    <property type="match status" value="2"/>
</dbReference>
<feature type="domain" description="BON" evidence="3">
    <location>
        <begin position="184"/>
        <end position="252"/>
    </location>
</feature>
<dbReference type="PANTHER" id="PTHR43080:SF26">
    <property type="entry name" value="REGULATORY PROTEIN"/>
    <property type="match status" value="1"/>
</dbReference>
<feature type="domain" description="CBS" evidence="4">
    <location>
        <begin position="34"/>
        <end position="92"/>
    </location>
</feature>
<dbReference type="Pfam" id="PF04972">
    <property type="entry name" value="BON"/>
    <property type="match status" value="1"/>
</dbReference>
<evidence type="ECO:0000256" key="1">
    <source>
        <dbReference type="ARBA" id="ARBA00023122"/>
    </source>
</evidence>
<dbReference type="EMBL" id="RFLX01000022">
    <property type="protein sequence ID" value="RMI19259.1"/>
    <property type="molecule type" value="Genomic_DNA"/>
</dbReference>
<dbReference type="InterPro" id="IPR007055">
    <property type="entry name" value="BON_dom"/>
</dbReference>
<dbReference type="InterPro" id="IPR017080">
    <property type="entry name" value="UCP036990_CBS_BON"/>
</dbReference>
<evidence type="ECO:0000313" key="8">
    <source>
        <dbReference type="Proteomes" id="UP000278036"/>
    </source>
</evidence>
<dbReference type="Proteomes" id="UP000274097">
    <property type="component" value="Unassembled WGS sequence"/>
</dbReference>
<gene>
    <name evidence="5" type="ORF">D6Z83_10820</name>
    <name evidence="6" type="ORF">EBE87_21185</name>
</gene>
<dbReference type="Pfam" id="PF00571">
    <property type="entry name" value="CBS"/>
    <property type="match status" value="2"/>
</dbReference>
<dbReference type="CDD" id="cd04586">
    <property type="entry name" value="CBS_pair_BON_assoc"/>
    <property type="match status" value="1"/>
</dbReference>
<protein>
    <submittedName>
        <fullName evidence="5">CBS domain-containing protein</fullName>
    </submittedName>
</protein>
<name>A0A3A9JYH7_9PROT</name>